<dbReference type="InterPro" id="IPR056918">
    <property type="entry name" value="8xMP"/>
</dbReference>
<dbReference type="EMBL" id="DRSQ01000023">
    <property type="protein sequence ID" value="HHE31246.1"/>
    <property type="molecule type" value="Genomic_DNA"/>
</dbReference>
<feature type="transmembrane region" description="Helical" evidence="1">
    <location>
        <begin position="130"/>
        <end position="149"/>
    </location>
</feature>
<evidence type="ECO:0000313" key="2">
    <source>
        <dbReference type="EMBL" id="HHE31246.1"/>
    </source>
</evidence>
<keyword evidence="1" id="KW-0472">Membrane</keyword>
<proteinExistence type="predicted"/>
<dbReference type="AlphaFoldDB" id="A0A7C5HQB8"/>
<keyword evidence="1" id="KW-0812">Transmembrane</keyword>
<protein>
    <submittedName>
        <fullName evidence="2">Uncharacterized protein</fullName>
    </submittedName>
</protein>
<keyword evidence="1" id="KW-1133">Transmembrane helix</keyword>
<feature type="transmembrane region" description="Helical" evidence="1">
    <location>
        <begin position="29"/>
        <end position="49"/>
    </location>
</feature>
<feature type="transmembrane region" description="Helical" evidence="1">
    <location>
        <begin position="61"/>
        <end position="86"/>
    </location>
</feature>
<dbReference type="Pfam" id="PF24838">
    <property type="entry name" value="8xMP"/>
    <property type="match status" value="1"/>
</dbReference>
<reference evidence="2" key="1">
    <citation type="journal article" date="2020" name="mSystems">
        <title>Genome- and Community-Level Interaction Insights into Carbon Utilization and Element Cycling Functions of Hydrothermarchaeota in Hydrothermal Sediment.</title>
        <authorList>
            <person name="Zhou Z."/>
            <person name="Liu Y."/>
            <person name="Xu W."/>
            <person name="Pan J."/>
            <person name="Luo Z.H."/>
            <person name="Li M."/>
        </authorList>
    </citation>
    <scope>NUCLEOTIDE SEQUENCE [LARGE SCALE GENOMIC DNA]</scope>
    <source>
        <strain evidence="2">HyVt-633</strain>
    </source>
</reference>
<name>A0A7C5HQB8_9CHLB</name>
<sequence length="150" mass="17020">MANQDVEPSLFELYKLYKETSEKVSDRRAAANTWMLSVNSALVAFYALMEKGKEIVGSSGRHLWLGALPAAGIIICMAWAALLVSYRKLNHAKFKVLMEMEQSLPYASYSREDEILHESKRWNLSNIESWIPWAFGLLYAVLTLAVVCGW</sequence>
<dbReference type="Proteomes" id="UP000886058">
    <property type="component" value="Unassembled WGS sequence"/>
</dbReference>
<comment type="caution">
    <text evidence="2">The sequence shown here is derived from an EMBL/GenBank/DDBJ whole genome shotgun (WGS) entry which is preliminary data.</text>
</comment>
<organism evidence="2">
    <name type="scientific">Chlorobaculum parvum</name>
    <dbReference type="NCBI Taxonomy" id="274539"/>
    <lineage>
        <taxon>Bacteria</taxon>
        <taxon>Pseudomonadati</taxon>
        <taxon>Chlorobiota</taxon>
        <taxon>Chlorobiia</taxon>
        <taxon>Chlorobiales</taxon>
        <taxon>Chlorobiaceae</taxon>
        <taxon>Chlorobaculum</taxon>
    </lineage>
</organism>
<evidence type="ECO:0000256" key="1">
    <source>
        <dbReference type="SAM" id="Phobius"/>
    </source>
</evidence>
<accession>A0A7C5HQB8</accession>
<gene>
    <name evidence="2" type="ORF">ENL07_01050</name>
</gene>